<comment type="similarity">
    <text evidence="2">Belongs to the major facilitator superfamily. Monocarboxylate porter (TC 2.A.1.13) family.</text>
</comment>
<protein>
    <recommendedName>
        <fullName evidence="7">Major facilitator superfamily (MFS) profile domain-containing protein</fullName>
    </recommendedName>
</protein>
<organism evidence="5 6">
    <name type="scientific">Aspergillus turcosus</name>
    <dbReference type="NCBI Taxonomy" id="1245748"/>
    <lineage>
        <taxon>Eukaryota</taxon>
        <taxon>Fungi</taxon>
        <taxon>Dikarya</taxon>
        <taxon>Ascomycota</taxon>
        <taxon>Pezizomycotina</taxon>
        <taxon>Eurotiomycetes</taxon>
        <taxon>Eurotiomycetidae</taxon>
        <taxon>Eurotiales</taxon>
        <taxon>Aspergillaceae</taxon>
        <taxon>Aspergillus</taxon>
        <taxon>Aspergillus subgen. Fumigati</taxon>
    </lineage>
</organism>
<proteinExistence type="inferred from homology"/>
<feature type="transmembrane region" description="Helical" evidence="4">
    <location>
        <begin position="461"/>
        <end position="479"/>
    </location>
</feature>
<sequence>MPASSNNHGSENVATQNMTQDMAQNTVGNDFSGSETTIEDKLGRNQNVPTGDADNQGTVPPIGTSGDLEKSSGQETNDATPPAPVKPPMFEVPDGGLVAWLQVAGGFSLFFNTWGNLNTFGIFQTYYEEGQMFTQSSSNIAWIGSIQAFLVLFVGAISGPIFDRGYLRTLLAVGSFLITFGYMMLSICKTYWEVVLAQGFCIGIGGGLLFIPAIALLPTYFRRRLGLAVGLAAAGSSMGGIIYPIVFYRLIDRIGFGWSTRVIGFIALATLLVPNLVMRQRIKPPKARALIDTTAFSDRPYLLFVFGAITGFIGLYVVMFYISFYGEVNGYTNHSLSFYVIPILNAGSVFGRTVPNAISDKTGPFNLIGPGALVCGILIFCMLAVKSAAGVVVMAAIFGFFSGVFIALPPVCLAALTKDKTKIGSRIGMAFGIISCSALVGGPGSGAVLGADPTDLHWTSTWVFGGVFTIFSGCLFILVRGWTSGWKLMVQV</sequence>
<feature type="transmembrane region" description="Helical" evidence="4">
    <location>
        <begin position="166"/>
        <end position="185"/>
    </location>
</feature>
<dbReference type="Pfam" id="PF07690">
    <property type="entry name" value="MFS_1"/>
    <property type="match status" value="1"/>
</dbReference>
<dbReference type="InterPro" id="IPR011701">
    <property type="entry name" value="MFS"/>
</dbReference>
<dbReference type="SUPFAM" id="SSF103473">
    <property type="entry name" value="MFS general substrate transporter"/>
    <property type="match status" value="1"/>
</dbReference>
<feature type="transmembrane region" description="Helical" evidence="4">
    <location>
        <begin position="336"/>
        <end position="355"/>
    </location>
</feature>
<feature type="transmembrane region" description="Helical" evidence="4">
    <location>
        <begin position="225"/>
        <end position="246"/>
    </location>
</feature>
<evidence type="ECO:0000256" key="1">
    <source>
        <dbReference type="ARBA" id="ARBA00004141"/>
    </source>
</evidence>
<dbReference type="InterPro" id="IPR050327">
    <property type="entry name" value="Proton-linked_MCT"/>
</dbReference>
<dbReference type="PANTHER" id="PTHR11360">
    <property type="entry name" value="MONOCARBOXYLATE TRANSPORTER"/>
    <property type="match status" value="1"/>
</dbReference>
<dbReference type="EMBL" id="NIDN02000066">
    <property type="protein sequence ID" value="RLL97845.1"/>
    <property type="molecule type" value="Genomic_DNA"/>
</dbReference>
<name>A0A229YTH3_9EURO</name>
<dbReference type="AlphaFoldDB" id="A0A229YTH3"/>
<reference evidence="5 6" key="1">
    <citation type="submission" date="2018-08" db="EMBL/GenBank/DDBJ databases">
        <title>Draft genome sequences of two Aspergillus turcosus clinical strains isolated from bronchoalveolar lavage fluid: one azole-susceptible and the other azole-resistant.</title>
        <authorList>
            <person name="Parent-Michaud M."/>
            <person name="Dufresne P.J."/>
            <person name="Fournier E."/>
            <person name="Martineau C."/>
            <person name="Moreira S."/>
            <person name="Perkins V."/>
            <person name="De Repentigny L."/>
            <person name="Dufresne S.F."/>
        </authorList>
    </citation>
    <scope>NUCLEOTIDE SEQUENCE [LARGE SCALE GENOMIC DNA]</scope>
    <source>
        <strain evidence="5">HMR AF 1038</strain>
    </source>
</reference>
<dbReference type="Gene3D" id="1.20.1250.20">
    <property type="entry name" value="MFS general substrate transporter like domains"/>
    <property type="match status" value="2"/>
</dbReference>
<comment type="subcellular location">
    <subcellularLocation>
        <location evidence="1">Membrane</location>
        <topology evidence="1">Multi-pass membrane protein</topology>
    </subcellularLocation>
</comment>
<accession>A0A229YTH3</accession>
<feature type="transmembrane region" description="Helical" evidence="4">
    <location>
        <begin position="197"/>
        <end position="218"/>
    </location>
</feature>
<evidence type="ECO:0000256" key="3">
    <source>
        <dbReference type="SAM" id="MobiDB-lite"/>
    </source>
</evidence>
<evidence type="ECO:0000313" key="5">
    <source>
        <dbReference type="EMBL" id="RLL97845.1"/>
    </source>
</evidence>
<comment type="caution">
    <text evidence="5">The sequence shown here is derived from an EMBL/GenBank/DDBJ whole genome shotgun (WGS) entry which is preliminary data.</text>
</comment>
<dbReference type="InterPro" id="IPR036259">
    <property type="entry name" value="MFS_trans_sf"/>
</dbReference>
<dbReference type="Proteomes" id="UP000215289">
    <property type="component" value="Unassembled WGS sequence"/>
</dbReference>
<evidence type="ECO:0008006" key="7">
    <source>
        <dbReference type="Google" id="ProtNLM"/>
    </source>
</evidence>
<evidence type="ECO:0000256" key="4">
    <source>
        <dbReference type="SAM" id="Phobius"/>
    </source>
</evidence>
<feature type="transmembrane region" description="Helical" evidence="4">
    <location>
        <begin position="258"/>
        <end position="278"/>
    </location>
</feature>
<feature type="compositionally biased region" description="Polar residues" evidence="3">
    <location>
        <begin position="44"/>
        <end position="58"/>
    </location>
</feature>
<feature type="region of interest" description="Disordered" evidence="3">
    <location>
        <begin position="1"/>
        <end position="85"/>
    </location>
</feature>
<keyword evidence="6" id="KW-1185">Reference proteome</keyword>
<dbReference type="CDD" id="cd17352">
    <property type="entry name" value="MFS_MCT_SLC16"/>
    <property type="match status" value="1"/>
</dbReference>
<dbReference type="OrthoDB" id="6509908at2759"/>
<dbReference type="PANTHER" id="PTHR11360:SF234">
    <property type="entry name" value="MFS-TYPE TRANSPORTER DBAD-RELATED"/>
    <property type="match status" value="1"/>
</dbReference>
<feature type="transmembrane region" description="Helical" evidence="4">
    <location>
        <begin position="428"/>
        <end position="449"/>
    </location>
</feature>
<feature type="transmembrane region" description="Helical" evidence="4">
    <location>
        <begin position="140"/>
        <end position="159"/>
    </location>
</feature>
<evidence type="ECO:0000313" key="6">
    <source>
        <dbReference type="Proteomes" id="UP000215289"/>
    </source>
</evidence>
<gene>
    <name evidence="5" type="ORF">CFD26_101693</name>
</gene>
<keyword evidence="4" id="KW-0812">Transmembrane</keyword>
<dbReference type="GO" id="GO:0022857">
    <property type="term" value="F:transmembrane transporter activity"/>
    <property type="evidence" value="ECO:0007669"/>
    <property type="project" value="InterPro"/>
</dbReference>
<evidence type="ECO:0000256" key="2">
    <source>
        <dbReference type="ARBA" id="ARBA00006727"/>
    </source>
</evidence>
<feature type="transmembrane region" description="Helical" evidence="4">
    <location>
        <begin position="367"/>
        <end position="385"/>
    </location>
</feature>
<feature type="compositionally biased region" description="Polar residues" evidence="3">
    <location>
        <begin position="1"/>
        <end position="36"/>
    </location>
</feature>
<keyword evidence="4" id="KW-1133">Transmembrane helix</keyword>
<feature type="transmembrane region" description="Helical" evidence="4">
    <location>
        <begin position="301"/>
        <end position="324"/>
    </location>
</feature>
<feature type="transmembrane region" description="Helical" evidence="4">
    <location>
        <begin position="391"/>
        <end position="416"/>
    </location>
</feature>
<dbReference type="GO" id="GO:0016020">
    <property type="term" value="C:membrane"/>
    <property type="evidence" value="ECO:0007669"/>
    <property type="project" value="UniProtKB-SubCell"/>
</dbReference>
<keyword evidence="4" id="KW-0472">Membrane</keyword>